<dbReference type="SUPFAM" id="SSF51011">
    <property type="entry name" value="Glycosyl hydrolase domain"/>
    <property type="match status" value="1"/>
</dbReference>
<evidence type="ECO:0000259" key="6">
    <source>
        <dbReference type="Pfam" id="PF02055"/>
    </source>
</evidence>
<dbReference type="InterPro" id="IPR033453">
    <property type="entry name" value="Glyco_hydro_30_TIM-barrel"/>
</dbReference>
<organism evidence="8">
    <name type="scientific">Dickeya dadantii</name>
    <dbReference type="NCBI Taxonomy" id="204038"/>
    <lineage>
        <taxon>Bacteria</taxon>
        <taxon>Pseudomonadati</taxon>
        <taxon>Pseudomonadota</taxon>
        <taxon>Gammaproteobacteria</taxon>
        <taxon>Enterobacterales</taxon>
        <taxon>Pectobacteriaceae</taxon>
        <taxon>Dickeya</taxon>
    </lineage>
</organism>
<dbReference type="Gene3D" id="3.20.20.80">
    <property type="entry name" value="Glycosidases"/>
    <property type="match status" value="1"/>
</dbReference>
<dbReference type="Pfam" id="PF17189">
    <property type="entry name" value="Glyco_hydro_30C"/>
    <property type="match status" value="1"/>
</dbReference>
<dbReference type="SUPFAM" id="SSF51445">
    <property type="entry name" value="(Trans)glycosidases"/>
    <property type="match status" value="1"/>
</dbReference>
<dbReference type="EMBL" id="KF906521">
    <property type="protein sequence ID" value="AIU97348.1"/>
    <property type="molecule type" value="Genomic_DNA"/>
</dbReference>
<dbReference type="InterPro" id="IPR013780">
    <property type="entry name" value="Glyco_hydro_b"/>
</dbReference>
<accession>A0A0R5QLR8</accession>
<evidence type="ECO:0000313" key="8">
    <source>
        <dbReference type="EMBL" id="AIU97348.1"/>
    </source>
</evidence>
<feature type="domain" description="Glycosyl hydrolase family 30 beta sandwich" evidence="7">
    <location>
        <begin position="324"/>
        <end position="413"/>
    </location>
</feature>
<evidence type="ECO:0000256" key="1">
    <source>
        <dbReference type="ARBA" id="ARBA00005382"/>
    </source>
</evidence>
<dbReference type="GO" id="GO:0004348">
    <property type="term" value="F:glucosylceramidase activity"/>
    <property type="evidence" value="ECO:0007669"/>
    <property type="project" value="InterPro"/>
</dbReference>
<evidence type="ECO:0000256" key="4">
    <source>
        <dbReference type="RuleBase" id="RU361188"/>
    </source>
</evidence>
<dbReference type="Pfam" id="PF02055">
    <property type="entry name" value="Glyco_hydro_30"/>
    <property type="match status" value="1"/>
</dbReference>
<comment type="similarity">
    <text evidence="1 4">Belongs to the glycosyl hydrolase 30 family.</text>
</comment>
<dbReference type="GO" id="GO:0006665">
    <property type="term" value="P:sphingolipid metabolic process"/>
    <property type="evidence" value="ECO:0007669"/>
    <property type="project" value="InterPro"/>
</dbReference>
<dbReference type="PANTHER" id="PTHR11069">
    <property type="entry name" value="GLUCOSYLCERAMIDASE"/>
    <property type="match status" value="1"/>
</dbReference>
<dbReference type="Gene3D" id="2.60.40.1180">
    <property type="entry name" value="Golgi alpha-mannosidase II"/>
    <property type="match status" value="1"/>
</dbReference>
<evidence type="ECO:0000256" key="5">
    <source>
        <dbReference type="SAM" id="SignalP"/>
    </source>
</evidence>
<feature type="domain" description="Glycosyl hydrolase family 30 TIM-barrel" evidence="6">
    <location>
        <begin position="93"/>
        <end position="295"/>
    </location>
</feature>
<reference evidence="8" key="1">
    <citation type="submission" date="2013-11" db="EMBL/GenBank/DDBJ databases">
        <title>Dickeya dadantii DCE-01: A Broad-spectrum Strain for Rapid Bio-extracting Fibers from Herbaceous Plants.</title>
        <authorList>
            <person name="Liu Z."/>
            <person name="Cheng Y."/>
            <person name="Duan S."/>
            <person name="Feng X."/>
            <person name="Zheng K."/>
            <person name="Zheng X."/>
            <person name="Cheng L."/>
        </authorList>
    </citation>
    <scope>NUCLEOTIDE SEQUENCE</scope>
    <source>
        <strain evidence="8">DSM 18020</strain>
    </source>
</reference>
<dbReference type="InterPro" id="IPR001139">
    <property type="entry name" value="Glyco_hydro_30"/>
</dbReference>
<name>A0A0R5QLR8_DICDA</name>
<dbReference type="GO" id="GO:0045493">
    <property type="term" value="P:xylan catabolic process"/>
    <property type="evidence" value="ECO:0007669"/>
    <property type="project" value="UniProtKB-KW"/>
</dbReference>
<keyword evidence="8" id="KW-0119">Carbohydrate metabolism</keyword>
<dbReference type="InterPro" id="IPR017853">
    <property type="entry name" value="GH"/>
</dbReference>
<dbReference type="GO" id="GO:0016020">
    <property type="term" value="C:membrane"/>
    <property type="evidence" value="ECO:0007669"/>
    <property type="project" value="GOC"/>
</dbReference>
<evidence type="ECO:0000259" key="7">
    <source>
        <dbReference type="Pfam" id="PF17189"/>
    </source>
</evidence>
<keyword evidence="8" id="KW-0624">Polysaccharide degradation</keyword>
<feature type="signal peptide" evidence="5">
    <location>
        <begin position="1"/>
        <end position="33"/>
    </location>
</feature>
<keyword evidence="4 8" id="KW-0326">Glycosidase</keyword>
<dbReference type="AlphaFoldDB" id="A0A0R5QLR8"/>
<keyword evidence="3 4" id="KW-0378">Hydrolase</keyword>
<evidence type="ECO:0000256" key="3">
    <source>
        <dbReference type="ARBA" id="ARBA00022801"/>
    </source>
</evidence>
<dbReference type="PANTHER" id="PTHR11069:SF38">
    <property type="entry name" value="GLUCURONOXYLANASE XYNC"/>
    <property type="match status" value="1"/>
</dbReference>
<proteinExistence type="inferred from homology"/>
<keyword evidence="8" id="KW-0858">Xylan degradation</keyword>
<feature type="chain" id="PRO_5006587556" evidence="5">
    <location>
        <begin position="34"/>
        <end position="416"/>
    </location>
</feature>
<evidence type="ECO:0000256" key="2">
    <source>
        <dbReference type="ARBA" id="ARBA00022729"/>
    </source>
</evidence>
<keyword evidence="2 5" id="KW-0732">Signal</keyword>
<dbReference type="InterPro" id="IPR033452">
    <property type="entry name" value="GH30_C"/>
</dbReference>
<sequence length="416" mass="45745">MNAMNGNVTCWVRHCLSAAIVVSVTAGAFSAYADTVKIDAKVNYQTIQGFGGMNGAGWINDLTTEQINTAFGNDAGQIGLSIMRIRIDPDYNKWNIQVPSARKAVSLGAKLMATPWTPPAYMKSNNSLINGGRLLPAHYSAYTSHLLDFSKYMQTNSAPIYAISIQNEPDWKPDYESCEWSGDEFKNYLKSQGSKFGSLKVIVAESLGFNPALTDPVLKDSDASKYVSIIGGHLYGTTPKPYPLAQNAGKQLWMTEHYVDSKQSANNWTSALDVGTELNASMVSNYSAYVWWYIRRSYGLLTEDGKVSKRGYVMSQYARFVRPGALRIQATENPQSNVHLTAYKNSDGKMVIVAVNTNDSDQMLSLNISNANVGKFEKYSTSEVLNVEYGGSYQVDDSGKATVWLNPLSVATFVSK</sequence>
<protein>
    <submittedName>
        <fullName evidence="8">Xylanase</fullName>
    </submittedName>
</protein>